<feature type="transmembrane region" description="Helical" evidence="7">
    <location>
        <begin position="584"/>
        <end position="607"/>
    </location>
</feature>
<dbReference type="Gene3D" id="1.20.1250.20">
    <property type="entry name" value="MFS general substrate transporter like domains"/>
    <property type="match status" value="2"/>
</dbReference>
<evidence type="ECO:0000256" key="2">
    <source>
        <dbReference type="ARBA" id="ARBA00005241"/>
    </source>
</evidence>
<sequence>MLFWPKFLTIAHGVASSVHVFLPLYFFHLLHFTHYRIAILLAIALTTRTVAYGFWTAWVDQREPLLHGVLTSLLTALGAASLVLLLSTPPDTWLSWPAAILCMVLDGWFFQPLGCLIDSAIIKILGDYKLLYESERRWGKLSLGITALGIGCFLDDDHDFDTLMGTVVIGCAALFLLSLSTTVQPADPVLLGLQSEDYSPMETSPLLSKPHLLPQYYINNDSTIYSQQAQRLSIHHHYHHFHHHYHHHHHHHHQQFTDHSNGNQLDYNRSACLDLNGANSPTPVLDPTTSSLPSSPSYYTAYKPYSLFGDRLSHISEEDITMLQQPSTPPRASSIATTKTNSMDYLLDNSTFQFTPVSYSPFTAASASSSPALSSPPTPLPSDQPTLLLEPPSFKCDDLFHKRRSHRSSPSITITSSFSSASSAFQSMSLALLPYPPGDIPMTVLITLFPRFRPSSFQKQPPHHGNHNRPGTSSTLVDRTDDDDDDNDDEKQAHLLIMSNCFIMGLVYAPMVLWAPLIYYDYFNLPMHSVGLMVLVGCMADMITTHCVPLVLDRYSLRNGVLLAHLGLMLCIFVYAWLPSHQEQHWWSLFCLFGLHMAQIALALPLVV</sequence>
<evidence type="ECO:0000256" key="7">
    <source>
        <dbReference type="SAM" id="Phobius"/>
    </source>
</evidence>
<evidence type="ECO:0000256" key="1">
    <source>
        <dbReference type="ARBA" id="ARBA00004141"/>
    </source>
</evidence>
<dbReference type="PANTHER" id="PTHR16172">
    <property type="entry name" value="MAJOR FACILITATOR SUPERFAMILY DOMAIN-CONTAINING PROTEIN 6-LIKE"/>
    <property type="match status" value="1"/>
</dbReference>
<dbReference type="OrthoDB" id="2286425at2759"/>
<dbReference type="InterPro" id="IPR024989">
    <property type="entry name" value="MFS_assoc_dom"/>
</dbReference>
<evidence type="ECO:0000256" key="4">
    <source>
        <dbReference type="ARBA" id="ARBA00022989"/>
    </source>
</evidence>
<organism evidence="9">
    <name type="scientific">Absidia glauca</name>
    <name type="common">Pin mould</name>
    <dbReference type="NCBI Taxonomy" id="4829"/>
    <lineage>
        <taxon>Eukaryota</taxon>
        <taxon>Fungi</taxon>
        <taxon>Fungi incertae sedis</taxon>
        <taxon>Mucoromycota</taxon>
        <taxon>Mucoromycotina</taxon>
        <taxon>Mucoromycetes</taxon>
        <taxon>Mucorales</taxon>
        <taxon>Cunninghamellaceae</taxon>
        <taxon>Absidia</taxon>
    </lineage>
</organism>
<gene>
    <name evidence="9" type="primary">ABSGL_13344.1 scaffold 13659</name>
</gene>
<reference evidence="9" key="1">
    <citation type="submission" date="2016-04" db="EMBL/GenBank/DDBJ databases">
        <authorList>
            <person name="Evans L.H."/>
            <person name="Alamgir A."/>
            <person name="Owens N."/>
            <person name="Weber N.D."/>
            <person name="Virtaneva K."/>
            <person name="Barbian K."/>
            <person name="Babar A."/>
            <person name="Rosenke K."/>
        </authorList>
    </citation>
    <scope>NUCLEOTIDE SEQUENCE [LARGE SCALE GENOMIC DNA]</scope>
    <source>
        <strain evidence="9">CBS 101.48</strain>
    </source>
</reference>
<feature type="transmembrane region" description="Helical" evidence="7">
    <location>
        <begin position="7"/>
        <end position="28"/>
    </location>
</feature>
<feature type="domain" description="Major facilitator superfamily associated" evidence="8">
    <location>
        <begin position="12"/>
        <end position="182"/>
    </location>
</feature>
<feature type="region of interest" description="Disordered" evidence="6">
    <location>
        <begin position="368"/>
        <end position="388"/>
    </location>
</feature>
<keyword evidence="4 7" id="KW-1133">Transmembrane helix</keyword>
<keyword evidence="10" id="KW-1185">Reference proteome</keyword>
<dbReference type="EMBL" id="LT554760">
    <property type="protein sequence ID" value="SAM07701.1"/>
    <property type="molecule type" value="Genomic_DNA"/>
</dbReference>
<keyword evidence="5 7" id="KW-0472">Membrane</keyword>
<comment type="subcellular location">
    <subcellularLocation>
        <location evidence="1">Membrane</location>
        <topology evidence="1">Multi-pass membrane protein</topology>
    </subcellularLocation>
</comment>
<name>A0A163MR01_ABSGL</name>
<dbReference type="Pfam" id="PF12832">
    <property type="entry name" value="MFS_1_like"/>
    <property type="match status" value="1"/>
</dbReference>
<evidence type="ECO:0000259" key="8">
    <source>
        <dbReference type="Pfam" id="PF12832"/>
    </source>
</evidence>
<feature type="transmembrane region" description="Helical" evidence="7">
    <location>
        <begin position="93"/>
        <end position="117"/>
    </location>
</feature>
<feature type="transmembrane region" description="Helical" evidence="7">
    <location>
        <begin position="65"/>
        <end position="87"/>
    </location>
</feature>
<evidence type="ECO:0000256" key="3">
    <source>
        <dbReference type="ARBA" id="ARBA00022692"/>
    </source>
</evidence>
<dbReference type="InterPro" id="IPR051717">
    <property type="entry name" value="MFS_MFSD6"/>
</dbReference>
<feature type="transmembrane region" description="Helical" evidence="7">
    <location>
        <begin position="532"/>
        <end position="552"/>
    </location>
</feature>
<comment type="similarity">
    <text evidence="2">Belongs to the major facilitator superfamily. MFSD6 family.</text>
</comment>
<dbReference type="Proteomes" id="UP000078561">
    <property type="component" value="Unassembled WGS sequence"/>
</dbReference>
<feature type="transmembrane region" description="Helical" evidence="7">
    <location>
        <begin position="160"/>
        <end position="179"/>
    </location>
</feature>
<feature type="region of interest" description="Disordered" evidence="6">
    <location>
        <begin position="457"/>
        <end position="488"/>
    </location>
</feature>
<keyword evidence="3 7" id="KW-0812">Transmembrane</keyword>
<evidence type="ECO:0000256" key="6">
    <source>
        <dbReference type="SAM" id="MobiDB-lite"/>
    </source>
</evidence>
<dbReference type="PANTHER" id="PTHR16172:SF41">
    <property type="entry name" value="MAJOR FACILITATOR SUPERFAMILY DOMAIN-CONTAINING PROTEIN 6-LIKE"/>
    <property type="match status" value="1"/>
</dbReference>
<evidence type="ECO:0000313" key="10">
    <source>
        <dbReference type="Proteomes" id="UP000078561"/>
    </source>
</evidence>
<dbReference type="SUPFAM" id="SSF103473">
    <property type="entry name" value="MFS general substrate transporter"/>
    <property type="match status" value="1"/>
</dbReference>
<evidence type="ECO:0000256" key="5">
    <source>
        <dbReference type="ARBA" id="ARBA00023136"/>
    </source>
</evidence>
<proteinExistence type="inferred from homology"/>
<evidence type="ECO:0000313" key="9">
    <source>
        <dbReference type="EMBL" id="SAM07701.1"/>
    </source>
</evidence>
<dbReference type="GO" id="GO:0016020">
    <property type="term" value="C:membrane"/>
    <property type="evidence" value="ECO:0007669"/>
    <property type="project" value="UniProtKB-SubCell"/>
</dbReference>
<dbReference type="AlphaFoldDB" id="A0A163MR01"/>
<dbReference type="InterPro" id="IPR036259">
    <property type="entry name" value="MFS_trans_sf"/>
</dbReference>
<dbReference type="STRING" id="4829.A0A163MR01"/>
<feature type="transmembrane region" description="Helical" evidence="7">
    <location>
        <begin position="559"/>
        <end position="578"/>
    </location>
</feature>
<feature type="transmembrane region" description="Helical" evidence="7">
    <location>
        <begin position="34"/>
        <end position="58"/>
    </location>
</feature>
<accession>A0A163MR01</accession>
<dbReference type="OMA" id="HYRIAIL"/>
<protein>
    <recommendedName>
        <fullName evidence="8">Major facilitator superfamily associated domain-containing protein</fullName>
    </recommendedName>
</protein>
<feature type="transmembrane region" description="Helical" evidence="7">
    <location>
        <begin position="501"/>
        <end position="520"/>
    </location>
</feature>
<dbReference type="InParanoid" id="A0A163MR01"/>